<accession>A0ABR2LD81</accession>
<reference evidence="2 3" key="1">
    <citation type="journal article" date="2022" name="Nat. Plants">
        <title>Genomes of leafy and leafless Platanthera orchids illuminate the evolution of mycoheterotrophy.</title>
        <authorList>
            <person name="Li M.H."/>
            <person name="Liu K.W."/>
            <person name="Li Z."/>
            <person name="Lu H.C."/>
            <person name="Ye Q.L."/>
            <person name="Zhang D."/>
            <person name="Wang J.Y."/>
            <person name="Li Y.F."/>
            <person name="Zhong Z.M."/>
            <person name="Liu X."/>
            <person name="Yu X."/>
            <person name="Liu D.K."/>
            <person name="Tu X.D."/>
            <person name="Liu B."/>
            <person name="Hao Y."/>
            <person name="Liao X.Y."/>
            <person name="Jiang Y.T."/>
            <person name="Sun W.H."/>
            <person name="Chen J."/>
            <person name="Chen Y.Q."/>
            <person name="Ai Y."/>
            <person name="Zhai J.W."/>
            <person name="Wu S.S."/>
            <person name="Zhou Z."/>
            <person name="Hsiao Y.Y."/>
            <person name="Wu W.L."/>
            <person name="Chen Y.Y."/>
            <person name="Lin Y.F."/>
            <person name="Hsu J.L."/>
            <person name="Li C.Y."/>
            <person name="Wang Z.W."/>
            <person name="Zhao X."/>
            <person name="Zhong W.Y."/>
            <person name="Ma X.K."/>
            <person name="Ma L."/>
            <person name="Huang J."/>
            <person name="Chen G.Z."/>
            <person name="Huang M.Z."/>
            <person name="Huang L."/>
            <person name="Peng D.H."/>
            <person name="Luo Y.B."/>
            <person name="Zou S.Q."/>
            <person name="Chen S.P."/>
            <person name="Lan S."/>
            <person name="Tsai W.C."/>
            <person name="Van de Peer Y."/>
            <person name="Liu Z.J."/>
        </authorList>
    </citation>
    <scope>NUCLEOTIDE SEQUENCE [LARGE SCALE GENOMIC DNA]</scope>
    <source>
        <strain evidence="2">Lor288</strain>
    </source>
</reference>
<sequence>MPARCCLISFLDSNPGYRSASSIELQIRSQSSSRFGQVRVMDKWPAALQYQSFYCVEGRSFCLSHANENYKTPMVFDHGYRTVDRKRTLQQIDEFLNTKVAPKEFADEIKGKLLVQFDELFKKVWEKDVYEIREADGTKASMQYYHVLVVDSLGQNSLWVETKILGEVQDLPKGLEREKRIQTIMRQLLFTLDSLHSTGIVHRDINPQNIIFSEAADLRVGINYIPKEFLLDPRYSAPEQYIMSTQTPSAPSAPVATALSPVLWQMNLPDRFDMYSMGLISLQMVLHEPMLL</sequence>
<evidence type="ECO:0000313" key="2">
    <source>
        <dbReference type="EMBL" id="KAK8937679.1"/>
    </source>
</evidence>
<feature type="domain" description="Protein kinase" evidence="1">
    <location>
        <begin position="24"/>
        <end position="292"/>
    </location>
</feature>
<gene>
    <name evidence="2" type="ORF">KSP40_PGU008842</name>
</gene>
<proteinExistence type="predicted"/>
<dbReference type="InterPro" id="IPR011009">
    <property type="entry name" value="Kinase-like_dom_sf"/>
</dbReference>
<dbReference type="PANTHER" id="PTHR46699">
    <property type="entry name" value="SERINE/THREONINE-PROTEIN KINASE STN8, CHLOROPLASTIC-RELATED"/>
    <property type="match status" value="1"/>
</dbReference>
<evidence type="ECO:0000313" key="3">
    <source>
        <dbReference type="Proteomes" id="UP001412067"/>
    </source>
</evidence>
<protein>
    <recommendedName>
        <fullName evidence="1">Protein kinase domain-containing protein</fullName>
    </recommendedName>
</protein>
<dbReference type="Pfam" id="PF00069">
    <property type="entry name" value="Pkinase"/>
    <property type="match status" value="1"/>
</dbReference>
<dbReference type="PANTHER" id="PTHR46699:SF4">
    <property type="entry name" value="SERINE_THREONINE-PROTEIN KINASE STN7, CHLOROPLASTIC"/>
    <property type="match status" value="1"/>
</dbReference>
<dbReference type="EMBL" id="JBBWWR010000021">
    <property type="protein sequence ID" value="KAK8937679.1"/>
    <property type="molecule type" value="Genomic_DNA"/>
</dbReference>
<organism evidence="2 3">
    <name type="scientific">Platanthera guangdongensis</name>
    <dbReference type="NCBI Taxonomy" id="2320717"/>
    <lineage>
        <taxon>Eukaryota</taxon>
        <taxon>Viridiplantae</taxon>
        <taxon>Streptophyta</taxon>
        <taxon>Embryophyta</taxon>
        <taxon>Tracheophyta</taxon>
        <taxon>Spermatophyta</taxon>
        <taxon>Magnoliopsida</taxon>
        <taxon>Liliopsida</taxon>
        <taxon>Asparagales</taxon>
        <taxon>Orchidaceae</taxon>
        <taxon>Orchidoideae</taxon>
        <taxon>Orchideae</taxon>
        <taxon>Orchidinae</taxon>
        <taxon>Platanthera</taxon>
    </lineage>
</organism>
<dbReference type="SUPFAM" id="SSF56112">
    <property type="entry name" value="Protein kinase-like (PK-like)"/>
    <property type="match status" value="1"/>
</dbReference>
<dbReference type="Proteomes" id="UP001412067">
    <property type="component" value="Unassembled WGS sequence"/>
</dbReference>
<keyword evidence="3" id="KW-1185">Reference proteome</keyword>
<name>A0ABR2LD81_9ASPA</name>
<evidence type="ECO:0000259" key="1">
    <source>
        <dbReference type="PROSITE" id="PS50011"/>
    </source>
</evidence>
<comment type="caution">
    <text evidence="2">The sequence shown here is derived from an EMBL/GenBank/DDBJ whole genome shotgun (WGS) entry which is preliminary data.</text>
</comment>
<dbReference type="InterPro" id="IPR000719">
    <property type="entry name" value="Prot_kinase_dom"/>
</dbReference>
<dbReference type="PROSITE" id="PS50011">
    <property type="entry name" value="PROTEIN_KINASE_DOM"/>
    <property type="match status" value="1"/>
</dbReference>
<dbReference type="Gene3D" id="1.10.510.10">
    <property type="entry name" value="Transferase(Phosphotransferase) domain 1"/>
    <property type="match status" value="1"/>
</dbReference>